<dbReference type="PANTHER" id="PTHR46098:SF1">
    <property type="entry name" value="TRNA (CYTOSINE(38)-C(5))-METHYLTRANSFERASE"/>
    <property type="match status" value="1"/>
</dbReference>
<proteinExistence type="inferred from homology"/>
<evidence type="ECO:0000256" key="6">
    <source>
        <dbReference type="PROSITE-ProRule" id="PRU01016"/>
    </source>
</evidence>
<dbReference type="EMBL" id="LZRT01000073">
    <property type="protein sequence ID" value="OUM87551.1"/>
    <property type="molecule type" value="Genomic_DNA"/>
</dbReference>
<evidence type="ECO:0000256" key="4">
    <source>
        <dbReference type="ARBA" id="ARBA00022691"/>
    </source>
</evidence>
<evidence type="ECO:0000256" key="5">
    <source>
        <dbReference type="ARBA" id="ARBA00022747"/>
    </source>
</evidence>
<dbReference type="SUPFAM" id="SSF53335">
    <property type="entry name" value="S-adenosyl-L-methionine-dependent methyltransferases"/>
    <property type="match status" value="1"/>
</dbReference>
<comment type="caution">
    <text evidence="8">The sequence shown here is derived from an EMBL/GenBank/DDBJ whole genome shotgun (WGS) entry which is preliminary data.</text>
</comment>
<keyword evidence="5" id="KW-0680">Restriction system</keyword>
<protein>
    <recommendedName>
        <fullName evidence="1">DNA (cytosine-5-)-methyltransferase</fullName>
        <ecNumber evidence="1">2.1.1.37</ecNumber>
    </recommendedName>
</protein>
<evidence type="ECO:0000313" key="9">
    <source>
        <dbReference type="Proteomes" id="UP000196475"/>
    </source>
</evidence>
<dbReference type="GO" id="GO:0009307">
    <property type="term" value="P:DNA restriction-modification system"/>
    <property type="evidence" value="ECO:0007669"/>
    <property type="project" value="UniProtKB-KW"/>
</dbReference>
<comment type="similarity">
    <text evidence="6 7">Belongs to the class I-like SAM-binding methyltransferase superfamily. C5-methyltransferase family.</text>
</comment>
<evidence type="ECO:0000256" key="7">
    <source>
        <dbReference type="RuleBase" id="RU000416"/>
    </source>
</evidence>
<accession>A0A1Y3PJK4</accession>
<evidence type="ECO:0000256" key="3">
    <source>
        <dbReference type="ARBA" id="ARBA00022679"/>
    </source>
</evidence>
<keyword evidence="2 6" id="KW-0489">Methyltransferase</keyword>
<dbReference type="PROSITE" id="PS51679">
    <property type="entry name" value="SAM_MT_C5"/>
    <property type="match status" value="1"/>
</dbReference>
<dbReference type="PRINTS" id="PR00105">
    <property type="entry name" value="C5METTRFRASE"/>
</dbReference>
<evidence type="ECO:0000256" key="1">
    <source>
        <dbReference type="ARBA" id="ARBA00011975"/>
    </source>
</evidence>
<reference evidence="9" key="1">
    <citation type="submission" date="2016-06" db="EMBL/GenBank/DDBJ databases">
        <authorList>
            <person name="Nascimento L."/>
            <person name="Pereira R.V."/>
            <person name="Martins L.F."/>
            <person name="Quaggio R.B."/>
            <person name="Silva A.M."/>
            <person name="Setubal J.C."/>
        </authorList>
    </citation>
    <scope>NUCLEOTIDE SEQUENCE [LARGE SCALE GENOMIC DNA]</scope>
</reference>
<feature type="active site" evidence="6">
    <location>
        <position position="72"/>
    </location>
</feature>
<name>A0A1Y3PJK4_9BACI</name>
<dbReference type="GO" id="GO:0032259">
    <property type="term" value="P:methylation"/>
    <property type="evidence" value="ECO:0007669"/>
    <property type="project" value="UniProtKB-KW"/>
</dbReference>
<dbReference type="InterPro" id="IPR029063">
    <property type="entry name" value="SAM-dependent_MTases_sf"/>
</dbReference>
<dbReference type="InterPro" id="IPR050750">
    <property type="entry name" value="C5-MTase"/>
</dbReference>
<dbReference type="Gene3D" id="3.40.50.150">
    <property type="entry name" value="Vaccinia Virus protein VP39"/>
    <property type="match status" value="1"/>
</dbReference>
<dbReference type="Pfam" id="PF00145">
    <property type="entry name" value="DNA_methylase"/>
    <property type="match status" value="1"/>
</dbReference>
<gene>
    <name evidence="8" type="ORF">BAA01_06570</name>
</gene>
<dbReference type="NCBIfam" id="TIGR00675">
    <property type="entry name" value="dcm"/>
    <property type="match status" value="1"/>
</dbReference>
<keyword evidence="4 6" id="KW-0949">S-adenosyl-L-methionine</keyword>
<dbReference type="PANTHER" id="PTHR46098">
    <property type="entry name" value="TRNA (CYTOSINE(38)-C(5))-METHYLTRANSFERASE"/>
    <property type="match status" value="1"/>
</dbReference>
<dbReference type="EC" id="2.1.1.37" evidence="1"/>
<sequence length="407" mass="46640">MQYKFLEFFAGVGMVRLGLGKNWKCIWANDISSKKAEIYCANHGSEHFFLGDISKMKNIPSDADMAWASFPCQDLSLAGWRKGMTARRSGTYWSFWEHMSKMMFRGNRPPMIVLENVVGLIHNPDFISLCESLLALDMQFGALVIDAVHFIPQSRPRVFIVAIDRQVDVEDFVVTDPSKSIWFPEFLRAFKTSLPEHIQDAWRWWKLPVPSARVLPIEDIIEREPTGVSWNSDEETQRLLAMMTERNRAKINKALLEGGFRVGFLYKRVRKGIQRAEVRFDGVAGCLRTPRGGSSRQTVVIVENGRVRTRLLSPREAARLMGVPDDFWLPDSYNQAYEAMGDGVVVPVVAWLSEQLLLPLQRKISEYGDVVRGGQDTIHNNVIASSHRVAERIAEQWRMREYEEVRC</sequence>
<dbReference type="GO" id="GO:0003886">
    <property type="term" value="F:DNA (cytosine-5-)-methyltransferase activity"/>
    <property type="evidence" value="ECO:0007669"/>
    <property type="project" value="UniProtKB-EC"/>
</dbReference>
<dbReference type="AlphaFoldDB" id="A0A1Y3PJK4"/>
<evidence type="ECO:0000256" key="2">
    <source>
        <dbReference type="ARBA" id="ARBA00022603"/>
    </source>
</evidence>
<keyword evidence="3 6" id="KW-0808">Transferase</keyword>
<evidence type="ECO:0000313" key="8">
    <source>
        <dbReference type="EMBL" id="OUM87551.1"/>
    </source>
</evidence>
<dbReference type="Gene3D" id="3.90.120.10">
    <property type="entry name" value="DNA Methylase, subunit A, domain 2"/>
    <property type="match status" value="1"/>
</dbReference>
<dbReference type="Proteomes" id="UP000196475">
    <property type="component" value="Unassembled WGS sequence"/>
</dbReference>
<organism evidence="8 9">
    <name type="scientific">Bacillus thermozeamaize</name>
    <dbReference type="NCBI Taxonomy" id="230954"/>
    <lineage>
        <taxon>Bacteria</taxon>
        <taxon>Bacillati</taxon>
        <taxon>Bacillota</taxon>
        <taxon>Bacilli</taxon>
        <taxon>Bacillales</taxon>
        <taxon>Bacillaceae</taxon>
        <taxon>Bacillus</taxon>
    </lineage>
</organism>
<dbReference type="InterPro" id="IPR001525">
    <property type="entry name" value="C5_MeTfrase"/>
</dbReference>